<dbReference type="Proteomes" id="UP000243498">
    <property type="component" value="Unassembled WGS sequence"/>
</dbReference>
<protein>
    <submittedName>
        <fullName evidence="2">Extracellular serine-rich protein</fullName>
    </submittedName>
</protein>
<dbReference type="InterPro" id="IPR052953">
    <property type="entry name" value="Ser-rich/MCO-related"/>
</dbReference>
<dbReference type="AlphaFoldDB" id="A0A167GA35"/>
<dbReference type="InterPro" id="IPR008972">
    <property type="entry name" value="Cupredoxin"/>
</dbReference>
<feature type="compositionally biased region" description="Low complexity" evidence="1">
    <location>
        <begin position="220"/>
        <end position="231"/>
    </location>
</feature>
<dbReference type="STRING" id="1081105.A0A167GA35"/>
<dbReference type="Gene3D" id="2.60.40.420">
    <property type="entry name" value="Cupredoxins - blue copper proteins"/>
    <property type="match status" value="1"/>
</dbReference>
<sequence>MGVHQLLLLPYDLGCDDAINTMPYTSQTLPSFTTAALKHAISLTSAHFSARPNEPTRTNVNVHRVAVGMNPDKNETALKFFPEKITAQPGEMVQFQFWTGNHTVTQSSFDDPCAPVSRTNSSAPGIFSSFQPTAASASMGMIPVFTVMINDTKPIWVYCSQGPHCQKGMSMVINENTSANSSRSLENYRKLSESTQQGNGGVPAGAGVATNNGGSGASPGSGNSTSSVVGTDPATEPPPANAGMNLAVPSTLLLVVGAVFTLL</sequence>
<dbReference type="PANTHER" id="PTHR34883">
    <property type="entry name" value="SERINE-RICH PROTEIN, PUTATIVE-RELATED-RELATED"/>
    <property type="match status" value="1"/>
</dbReference>
<name>A0A167GA35_METRR</name>
<dbReference type="SUPFAM" id="SSF49503">
    <property type="entry name" value="Cupredoxins"/>
    <property type="match status" value="1"/>
</dbReference>
<evidence type="ECO:0000256" key="1">
    <source>
        <dbReference type="SAM" id="MobiDB-lite"/>
    </source>
</evidence>
<dbReference type="OrthoDB" id="2331100at2759"/>
<dbReference type="CDD" id="cd00920">
    <property type="entry name" value="Cupredoxin"/>
    <property type="match status" value="1"/>
</dbReference>
<reference evidence="2 3" key="1">
    <citation type="journal article" date="2016" name="Genome Biol. Evol.">
        <title>Divergent and convergent evolution of fungal pathogenicity.</title>
        <authorList>
            <person name="Shang Y."/>
            <person name="Xiao G."/>
            <person name="Zheng P."/>
            <person name="Cen K."/>
            <person name="Zhan S."/>
            <person name="Wang C."/>
        </authorList>
    </citation>
    <scope>NUCLEOTIDE SEQUENCE [LARGE SCALE GENOMIC DNA]</scope>
    <source>
        <strain evidence="2 3">RCEF 4871</strain>
    </source>
</reference>
<accession>A0A167GA35</accession>
<dbReference type="PANTHER" id="PTHR34883:SF17">
    <property type="entry name" value="CUPREDOXIN"/>
    <property type="match status" value="1"/>
</dbReference>
<dbReference type="OMA" id="IARGRCA"/>
<comment type="caution">
    <text evidence="2">The sequence shown here is derived from an EMBL/GenBank/DDBJ whole genome shotgun (WGS) entry which is preliminary data.</text>
</comment>
<dbReference type="EMBL" id="AZHC01000007">
    <property type="protein sequence ID" value="OAA46354.1"/>
    <property type="molecule type" value="Genomic_DNA"/>
</dbReference>
<organism evidence="2 3">
    <name type="scientific">Metarhizium rileyi (strain RCEF 4871)</name>
    <name type="common">Nomuraea rileyi</name>
    <dbReference type="NCBI Taxonomy" id="1649241"/>
    <lineage>
        <taxon>Eukaryota</taxon>
        <taxon>Fungi</taxon>
        <taxon>Dikarya</taxon>
        <taxon>Ascomycota</taxon>
        <taxon>Pezizomycotina</taxon>
        <taxon>Sordariomycetes</taxon>
        <taxon>Hypocreomycetidae</taxon>
        <taxon>Hypocreales</taxon>
        <taxon>Clavicipitaceae</taxon>
        <taxon>Metarhizium</taxon>
    </lineage>
</organism>
<keyword evidence="3" id="KW-1185">Reference proteome</keyword>
<proteinExistence type="predicted"/>
<feature type="region of interest" description="Disordered" evidence="1">
    <location>
        <begin position="183"/>
        <end position="242"/>
    </location>
</feature>
<gene>
    <name evidence="2" type="ORF">NOR_03107</name>
</gene>
<evidence type="ECO:0000313" key="2">
    <source>
        <dbReference type="EMBL" id="OAA46354.1"/>
    </source>
</evidence>
<evidence type="ECO:0000313" key="3">
    <source>
        <dbReference type="Proteomes" id="UP000243498"/>
    </source>
</evidence>